<dbReference type="AlphaFoldDB" id="A0AA37UHJ8"/>
<organism evidence="2 3">
    <name type="scientific">Arenivirga flava</name>
    <dbReference type="NCBI Taxonomy" id="1930060"/>
    <lineage>
        <taxon>Bacteria</taxon>
        <taxon>Bacillati</taxon>
        <taxon>Actinomycetota</taxon>
        <taxon>Actinomycetes</taxon>
        <taxon>Micrococcales</taxon>
        <taxon>Microbacteriaceae</taxon>
        <taxon>Arenivirga</taxon>
    </lineage>
</organism>
<dbReference type="SUPFAM" id="SSF63380">
    <property type="entry name" value="Riboflavin synthase domain-like"/>
    <property type="match status" value="1"/>
</dbReference>
<comment type="caution">
    <text evidence="2">The sequence shown here is derived from an EMBL/GenBank/DDBJ whole genome shotgun (WGS) entry which is preliminary data.</text>
</comment>
<accession>A0AA37UHJ8</accession>
<dbReference type="PANTHER" id="PTHR30157:SF0">
    <property type="entry name" value="NADPH-DEPENDENT FERRIC-CHELATE REDUCTASE"/>
    <property type="match status" value="1"/>
</dbReference>
<dbReference type="InterPro" id="IPR013113">
    <property type="entry name" value="SIP_FAD-bd"/>
</dbReference>
<dbReference type="Gene3D" id="3.40.50.80">
    <property type="entry name" value="Nucleotide-binding domain of ferredoxin-NADP reductase (FNR) module"/>
    <property type="match status" value="1"/>
</dbReference>
<dbReference type="InterPro" id="IPR007037">
    <property type="entry name" value="SIP_rossman_dom"/>
</dbReference>
<protein>
    <recommendedName>
        <fullName evidence="1">FAD-binding FR-type domain-containing protein</fullName>
    </recommendedName>
</protein>
<dbReference type="PROSITE" id="PS51384">
    <property type="entry name" value="FAD_FR"/>
    <property type="match status" value="1"/>
</dbReference>
<dbReference type="InterPro" id="IPR039374">
    <property type="entry name" value="SIP_fam"/>
</dbReference>
<proteinExistence type="predicted"/>
<dbReference type="EMBL" id="BSUL01000001">
    <property type="protein sequence ID" value="GMA29380.1"/>
    <property type="molecule type" value="Genomic_DNA"/>
</dbReference>
<dbReference type="PANTHER" id="PTHR30157">
    <property type="entry name" value="FERRIC REDUCTASE, NADPH-DEPENDENT"/>
    <property type="match status" value="1"/>
</dbReference>
<name>A0AA37UHJ8_9MICO</name>
<dbReference type="InterPro" id="IPR017938">
    <property type="entry name" value="Riboflavin_synthase-like_b-brl"/>
</dbReference>
<evidence type="ECO:0000313" key="3">
    <source>
        <dbReference type="Proteomes" id="UP001157160"/>
    </source>
</evidence>
<dbReference type="InterPro" id="IPR039261">
    <property type="entry name" value="FNR_nucleotide-bd"/>
</dbReference>
<dbReference type="Pfam" id="PF08021">
    <property type="entry name" value="FAD_binding_9"/>
    <property type="match status" value="1"/>
</dbReference>
<dbReference type="Proteomes" id="UP001157160">
    <property type="component" value="Unassembled WGS sequence"/>
</dbReference>
<feature type="domain" description="FAD-binding FR-type" evidence="1">
    <location>
        <begin position="9"/>
        <end position="140"/>
    </location>
</feature>
<dbReference type="InterPro" id="IPR017927">
    <property type="entry name" value="FAD-bd_FR_type"/>
</dbReference>
<dbReference type="GO" id="GO:0016491">
    <property type="term" value="F:oxidoreductase activity"/>
    <property type="evidence" value="ECO:0007669"/>
    <property type="project" value="InterPro"/>
</dbReference>
<evidence type="ECO:0000313" key="2">
    <source>
        <dbReference type="EMBL" id="GMA29380.1"/>
    </source>
</evidence>
<sequence length="307" mass="33810">MLRDDRPAYRPFEVVVARVESIAPGFVRVTFTGDQLAYFGTAGLDQRIKLVFPLPGTGWGDPDFLSGDPVGWYARWRELPEERRNPFRTYTVRRIDQSARELDVDFAVHVGEGPAVQWLAQARPGDRIAIVGPDDRSEGYRLGLDWHPGEATSVLLVGDETAVPAVGGILEALPESTVARVLLEVPDDGFPIDLPTRADARITWLTRDGGPHGSRLEPALRGWLASDRAAYAPALGARQQPVEEIDVDAEILWDSPEDGPGAFYAWLAGESAAIKALRRVLVTETGIDRKRVAFMGYWRLGVAERTG</sequence>
<gene>
    <name evidence="2" type="ORF">GCM10025874_26330</name>
</gene>
<keyword evidence="3" id="KW-1185">Reference proteome</keyword>
<reference evidence="2 3" key="1">
    <citation type="journal article" date="2014" name="Int. J. Syst. Evol. Microbiol.">
        <title>Complete genome sequence of Corynebacterium casei LMG S-19264T (=DSM 44701T), isolated from a smear-ripened cheese.</title>
        <authorList>
            <consortium name="US DOE Joint Genome Institute (JGI-PGF)"/>
            <person name="Walter F."/>
            <person name="Albersmeier A."/>
            <person name="Kalinowski J."/>
            <person name="Ruckert C."/>
        </authorList>
    </citation>
    <scope>NUCLEOTIDE SEQUENCE [LARGE SCALE GENOMIC DNA]</scope>
    <source>
        <strain evidence="2 3">NBRC 112289</strain>
    </source>
</reference>
<evidence type="ECO:0000259" key="1">
    <source>
        <dbReference type="PROSITE" id="PS51384"/>
    </source>
</evidence>
<dbReference type="Gene3D" id="2.40.30.10">
    <property type="entry name" value="Translation factors"/>
    <property type="match status" value="1"/>
</dbReference>
<dbReference type="Pfam" id="PF04954">
    <property type="entry name" value="SIP"/>
    <property type="match status" value="1"/>
</dbReference>
<dbReference type="CDD" id="cd06193">
    <property type="entry name" value="siderophore_interacting"/>
    <property type="match status" value="1"/>
</dbReference>